<feature type="compositionally biased region" description="Polar residues" evidence="1">
    <location>
        <begin position="207"/>
        <end position="222"/>
    </location>
</feature>
<organism evidence="3 4">
    <name type="scientific">Periweissella fabalis</name>
    <dbReference type="NCBI Taxonomy" id="1070421"/>
    <lineage>
        <taxon>Bacteria</taxon>
        <taxon>Bacillati</taxon>
        <taxon>Bacillota</taxon>
        <taxon>Bacilli</taxon>
        <taxon>Lactobacillales</taxon>
        <taxon>Lactobacillaceae</taxon>
        <taxon>Periweissella</taxon>
    </lineage>
</organism>
<keyword evidence="4" id="KW-1185">Reference proteome</keyword>
<dbReference type="AlphaFoldDB" id="A0A7X6N5D1"/>
<dbReference type="RefSeq" id="WP_168722722.1">
    <property type="nucleotide sequence ID" value="NZ_JAAXPN010000012.1"/>
</dbReference>
<comment type="caution">
    <text evidence="3">The sequence shown here is derived from an EMBL/GenBank/DDBJ whole genome shotgun (WGS) entry which is preliminary data.</text>
</comment>
<dbReference type="PROSITE" id="PS51257">
    <property type="entry name" value="PROKAR_LIPOPROTEIN"/>
    <property type="match status" value="1"/>
</dbReference>
<evidence type="ECO:0000256" key="1">
    <source>
        <dbReference type="SAM" id="MobiDB-lite"/>
    </source>
</evidence>
<feature type="signal peptide" evidence="2">
    <location>
        <begin position="1"/>
        <end position="27"/>
    </location>
</feature>
<protein>
    <recommendedName>
        <fullName evidence="5">Lipoprotein</fullName>
    </recommendedName>
</protein>
<evidence type="ECO:0000256" key="2">
    <source>
        <dbReference type="SAM" id="SignalP"/>
    </source>
</evidence>
<proteinExistence type="predicted"/>
<reference evidence="3 4" key="1">
    <citation type="submission" date="2020-04" db="EMBL/GenBank/DDBJ databases">
        <title>MicrobeNet Type strains.</title>
        <authorList>
            <person name="Nicholson A.C."/>
        </authorList>
    </citation>
    <scope>NUCLEOTIDE SEQUENCE [LARGE SCALE GENOMIC DNA]</scope>
    <source>
        <strain evidence="3 4">CCUG 61472</strain>
    </source>
</reference>
<dbReference type="Proteomes" id="UP000549765">
    <property type="component" value="Unassembled WGS sequence"/>
</dbReference>
<accession>A0A7X6N5D1</accession>
<feature type="region of interest" description="Disordered" evidence="1">
    <location>
        <begin position="207"/>
        <end position="236"/>
    </location>
</feature>
<gene>
    <name evidence="3" type="ORF">HF964_09030</name>
</gene>
<evidence type="ECO:0000313" key="3">
    <source>
        <dbReference type="EMBL" id="NKZ24929.1"/>
    </source>
</evidence>
<name>A0A7X6N5D1_9LACO</name>
<feature type="chain" id="PRO_5030631033" description="Lipoprotein" evidence="2">
    <location>
        <begin position="28"/>
        <end position="251"/>
    </location>
</feature>
<sequence>MYLKNLKAKFITIIALGSIFIFSGCSASTEQSKSIATETKNSEMIQNEKEKISQKTETIQSETDNDTKLSDYKQLINESNSYAKSEKNDKKVVQFYDDSIIKIKTNFKKHDEKVLKENQSDHVDQESKNKLIQKTNTLTDLKKWIQKENTDVYKKDEFTAITTKIDKLVLTYQAQSKKIADAEKAAAQKAAAEKAAAEQAAAQKAVVQSTKTQNQESVSSQGYKRDARGRWHRPNGQYASKVEIAKAGLAW</sequence>
<evidence type="ECO:0008006" key="5">
    <source>
        <dbReference type="Google" id="ProtNLM"/>
    </source>
</evidence>
<evidence type="ECO:0000313" key="4">
    <source>
        <dbReference type="Proteomes" id="UP000549765"/>
    </source>
</evidence>
<dbReference type="EMBL" id="JAAXPN010000012">
    <property type="protein sequence ID" value="NKZ24929.1"/>
    <property type="molecule type" value="Genomic_DNA"/>
</dbReference>
<keyword evidence="2" id="KW-0732">Signal</keyword>